<evidence type="ECO:0000313" key="2">
    <source>
        <dbReference type="EMBL" id="ANY69738.1"/>
    </source>
</evidence>
<name>A0A1B2DPW8_9BACL</name>
<feature type="domain" description="HTH cro/C1-type" evidence="1">
    <location>
        <begin position="7"/>
        <end position="62"/>
    </location>
</feature>
<dbReference type="RefSeq" id="WP_099520728.1">
    <property type="nucleotide sequence ID" value="NZ_CP016808.1"/>
</dbReference>
<reference evidence="2" key="1">
    <citation type="submission" date="2016-08" db="EMBL/GenBank/DDBJ databases">
        <title>Complete Genome Seqeunce of Paenibacillus sp. BIHB 4019 from tea rhizoplane.</title>
        <authorList>
            <person name="Thakur R."/>
            <person name="Swarnkar M.K."/>
            <person name="Gulati A."/>
        </authorList>
    </citation>
    <scope>NUCLEOTIDE SEQUENCE [LARGE SCALE GENOMIC DNA]</scope>
    <source>
        <strain evidence="2">BIHB4019</strain>
    </source>
</reference>
<organism evidence="2">
    <name type="scientific">Paenibacillus sp. BIHB 4019</name>
    <dbReference type="NCBI Taxonomy" id="1870819"/>
    <lineage>
        <taxon>Bacteria</taxon>
        <taxon>Bacillati</taxon>
        <taxon>Bacillota</taxon>
        <taxon>Bacilli</taxon>
        <taxon>Bacillales</taxon>
        <taxon>Paenibacillaceae</taxon>
        <taxon>Paenibacillus</taxon>
    </lineage>
</organism>
<sequence length="77" mass="8731">MTQKLTLKQLRENMSLTMEEVSAKTDIPVRCLKYWENVHSGRAEAFSIFKLLHFYGASRDHVYIGPALQKASCAATV</sequence>
<dbReference type="EMBL" id="CP016808">
    <property type="protein sequence ID" value="ANY69738.1"/>
    <property type="molecule type" value="Genomic_DNA"/>
</dbReference>
<dbReference type="InterPro" id="IPR001387">
    <property type="entry name" value="Cro/C1-type_HTH"/>
</dbReference>
<gene>
    <name evidence="2" type="ORF">BBD42_27030</name>
</gene>
<protein>
    <recommendedName>
        <fullName evidence="1">HTH cro/C1-type domain-containing protein</fullName>
    </recommendedName>
</protein>
<dbReference type="GO" id="GO:0003677">
    <property type="term" value="F:DNA binding"/>
    <property type="evidence" value="ECO:0007669"/>
    <property type="project" value="InterPro"/>
</dbReference>
<proteinExistence type="predicted"/>
<dbReference type="InterPro" id="IPR010982">
    <property type="entry name" value="Lambda_DNA-bd_dom_sf"/>
</dbReference>
<evidence type="ECO:0000259" key="1">
    <source>
        <dbReference type="PROSITE" id="PS50943"/>
    </source>
</evidence>
<dbReference type="SUPFAM" id="SSF47413">
    <property type="entry name" value="lambda repressor-like DNA-binding domains"/>
    <property type="match status" value="1"/>
</dbReference>
<dbReference type="AlphaFoldDB" id="A0A1B2DPW8"/>
<accession>A0A1B2DPW8</accession>
<dbReference type="PROSITE" id="PS50943">
    <property type="entry name" value="HTH_CROC1"/>
    <property type="match status" value="1"/>
</dbReference>